<dbReference type="GO" id="GO:0032259">
    <property type="term" value="P:methylation"/>
    <property type="evidence" value="ECO:0007669"/>
    <property type="project" value="UniProtKB-KW"/>
</dbReference>
<evidence type="ECO:0000313" key="1">
    <source>
        <dbReference type="EMBL" id="GHD24398.1"/>
    </source>
</evidence>
<dbReference type="CDD" id="cd02440">
    <property type="entry name" value="AdoMet_MTases"/>
    <property type="match status" value="1"/>
</dbReference>
<dbReference type="GO" id="GO:0008757">
    <property type="term" value="F:S-adenosylmethionine-dependent methyltransferase activity"/>
    <property type="evidence" value="ECO:0007669"/>
    <property type="project" value="InterPro"/>
</dbReference>
<dbReference type="PANTHER" id="PTHR43861">
    <property type="entry name" value="TRANS-ACONITATE 2-METHYLTRANSFERASE-RELATED"/>
    <property type="match status" value="1"/>
</dbReference>
<dbReference type="InterPro" id="IPR008715">
    <property type="entry name" value="SAM-MeTfrase_NodS-like"/>
</dbReference>
<dbReference type="InterPro" id="IPR029063">
    <property type="entry name" value="SAM-dependent_MTases_sf"/>
</dbReference>
<reference evidence="1 2" key="1">
    <citation type="journal article" date="2014" name="Int. J. Syst. Evol. Microbiol.">
        <title>Complete genome sequence of Corynebacterium casei LMG S-19264T (=DSM 44701T), isolated from a smear-ripened cheese.</title>
        <authorList>
            <consortium name="US DOE Joint Genome Institute (JGI-PGF)"/>
            <person name="Walter F."/>
            <person name="Albersmeier A."/>
            <person name="Kalinowski J."/>
            <person name="Ruckert C."/>
        </authorList>
    </citation>
    <scope>NUCLEOTIDE SEQUENCE [LARGE SCALE GENOMIC DNA]</scope>
    <source>
        <strain evidence="1 2">KCTC 19473</strain>
    </source>
</reference>
<keyword evidence="1" id="KW-0489">Methyltransferase</keyword>
<evidence type="ECO:0000313" key="2">
    <source>
        <dbReference type="Proteomes" id="UP000654947"/>
    </source>
</evidence>
<dbReference type="EMBL" id="BMXL01000008">
    <property type="protein sequence ID" value="GHD24398.1"/>
    <property type="molecule type" value="Genomic_DNA"/>
</dbReference>
<organism evidence="1 2">
    <name type="scientific">Nocardiopsis kunsanensis</name>
    <dbReference type="NCBI Taxonomy" id="141693"/>
    <lineage>
        <taxon>Bacteria</taxon>
        <taxon>Bacillati</taxon>
        <taxon>Actinomycetota</taxon>
        <taxon>Actinomycetes</taxon>
        <taxon>Streptosporangiales</taxon>
        <taxon>Nocardiopsidaceae</taxon>
        <taxon>Nocardiopsis</taxon>
    </lineage>
</organism>
<gene>
    <name evidence="1" type="ORF">GCM10007147_20370</name>
</gene>
<dbReference type="Pfam" id="PF05401">
    <property type="entry name" value="NodS"/>
    <property type="match status" value="1"/>
</dbReference>
<dbReference type="AlphaFoldDB" id="A0A919CHW0"/>
<sequence>MSTDPALFTRMYERSPDPWDFRDRWYERRKRGLTLAALPEERYGSAFEAGCSIGLLTRGLAARCSRILSMDSAPGAVAQARRELSGLDHVRVVRGRVPEDWPEGTFDLVVLSEVLYYFDNTELRGVLDRTLSSSAPGATVIAVHWRHEAAEHVRTGDDVHRILDGTPWLSRTCRHIEDGFLLEAFTVGHLGTARGEAP</sequence>
<dbReference type="GO" id="GO:0009312">
    <property type="term" value="P:oligosaccharide biosynthetic process"/>
    <property type="evidence" value="ECO:0007669"/>
    <property type="project" value="InterPro"/>
</dbReference>
<proteinExistence type="predicted"/>
<dbReference type="Proteomes" id="UP000654947">
    <property type="component" value="Unassembled WGS sequence"/>
</dbReference>
<name>A0A919CHW0_9ACTN</name>
<comment type="caution">
    <text evidence="1">The sequence shown here is derived from an EMBL/GenBank/DDBJ whole genome shotgun (WGS) entry which is preliminary data.</text>
</comment>
<protein>
    <submittedName>
        <fullName evidence="1">Methyltransferase</fullName>
    </submittedName>
</protein>
<dbReference type="RefSeq" id="WP_017577430.1">
    <property type="nucleotide sequence ID" value="NZ_BMXL01000008.1"/>
</dbReference>
<keyword evidence="2" id="KW-1185">Reference proteome</keyword>
<keyword evidence="1" id="KW-0808">Transferase</keyword>
<dbReference type="Gene3D" id="3.40.50.150">
    <property type="entry name" value="Vaccinia Virus protein VP39"/>
    <property type="match status" value="1"/>
</dbReference>
<dbReference type="SUPFAM" id="SSF53335">
    <property type="entry name" value="S-adenosyl-L-methionine-dependent methyltransferases"/>
    <property type="match status" value="1"/>
</dbReference>
<accession>A0A919CHW0</accession>